<dbReference type="PANTHER" id="PTHR31336">
    <property type="entry name" value="LIN37 HOMOLOG"/>
    <property type="match status" value="1"/>
</dbReference>
<dbReference type="InterPro" id="IPR028226">
    <property type="entry name" value="LIN37"/>
</dbReference>
<accession>A0A6B0R548</accession>
<feature type="transmembrane region" description="Helical" evidence="2">
    <location>
        <begin position="18"/>
        <end position="38"/>
    </location>
</feature>
<dbReference type="InterPro" id="IPR019379">
    <property type="entry name" value="Gamma_Secretase_Asp_P_PEN2"/>
</dbReference>
<evidence type="ECO:0000313" key="4">
    <source>
        <dbReference type="Proteomes" id="UP000322234"/>
    </source>
</evidence>
<comment type="caution">
    <text evidence="3">The sequence shown here is derived from an EMBL/GenBank/DDBJ whole genome shotgun (WGS) entry which is preliminary data.</text>
</comment>
<dbReference type="GO" id="GO:0000122">
    <property type="term" value="P:negative regulation of transcription by RNA polymerase II"/>
    <property type="evidence" value="ECO:0007669"/>
    <property type="project" value="TreeGrafter"/>
</dbReference>
<dbReference type="Pfam" id="PF10251">
    <property type="entry name" value="PEN-2"/>
    <property type="match status" value="1"/>
</dbReference>
<feature type="compositionally biased region" description="Pro residues" evidence="1">
    <location>
        <begin position="333"/>
        <end position="342"/>
    </location>
</feature>
<dbReference type="GO" id="GO:0017053">
    <property type="term" value="C:transcription repressor complex"/>
    <property type="evidence" value="ECO:0007669"/>
    <property type="project" value="InterPro"/>
</dbReference>
<dbReference type="GO" id="GO:0031523">
    <property type="term" value="C:Myb complex"/>
    <property type="evidence" value="ECO:0007669"/>
    <property type="project" value="TreeGrafter"/>
</dbReference>
<dbReference type="AlphaFoldDB" id="A0A6B0R548"/>
<keyword evidence="2" id="KW-0812">Transmembrane</keyword>
<keyword evidence="4" id="KW-1185">Reference proteome</keyword>
<sequence>MNLERVSNEEKLNLCRKYYLGGFAFLPFLWLVNIFWFFREAFIVPAYTEQSQIKGYVWRSAVGFFLWVIVLSTWITIFQIYRPRWGALGDYLSFTIPLGIKRLARLNKSCSIAKLMLLKASNSPSSKQQPRDALILRFPPCVTFTESRKLEPCPRKSPGMSLLPRSQTPTMFPVKVKVEKSELEMAKARNQLDAVLQCLLEKSHMDRERLDEEPGKTSLDTHNKDCSITATGKRPSARFPHQRRKKRREMDEGLAEGGPQRSNTYVIKLFDRSVDLAQFSENTPLYPICRAWMRNSPTVRERERSPSSPLPPLPEDEEGSEVTNSKSRDVYKLPPPTAPGPPGDACRSRIPSPLQPETQGTPDDEPSEPEPSPSTLIYRNMQRWKRIRQRWKEASHRNQLRYSESMKILREMYERQ</sequence>
<proteinExistence type="predicted"/>
<name>A0A6B0R548_9CETA</name>
<dbReference type="Pfam" id="PF15306">
    <property type="entry name" value="LIN37"/>
    <property type="match status" value="1"/>
</dbReference>
<dbReference type="EMBL" id="VBQZ03000017">
    <property type="protein sequence ID" value="MXQ83596.1"/>
    <property type="molecule type" value="Genomic_DNA"/>
</dbReference>
<evidence type="ECO:0000256" key="2">
    <source>
        <dbReference type="SAM" id="Phobius"/>
    </source>
</evidence>
<feature type="compositionally biased region" description="Basic and acidic residues" evidence="1">
    <location>
        <begin position="206"/>
        <end position="225"/>
    </location>
</feature>
<feature type="region of interest" description="Disordered" evidence="1">
    <location>
        <begin position="206"/>
        <end position="260"/>
    </location>
</feature>
<dbReference type="Proteomes" id="UP000322234">
    <property type="component" value="Unassembled WGS sequence"/>
</dbReference>
<organism evidence="3 4">
    <name type="scientific">Bos mutus</name>
    <name type="common">wild yak</name>
    <dbReference type="NCBI Taxonomy" id="72004"/>
    <lineage>
        <taxon>Eukaryota</taxon>
        <taxon>Metazoa</taxon>
        <taxon>Chordata</taxon>
        <taxon>Craniata</taxon>
        <taxon>Vertebrata</taxon>
        <taxon>Euteleostomi</taxon>
        <taxon>Mammalia</taxon>
        <taxon>Eutheria</taxon>
        <taxon>Laurasiatheria</taxon>
        <taxon>Artiodactyla</taxon>
        <taxon>Ruminantia</taxon>
        <taxon>Pecora</taxon>
        <taxon>Bovidae</taxon>
        <taxon>Bovinae</taxon>
        <taxon>Bos</taxon>
    </lineage>
</organism>
<feature type="region of interest" description="Disordered" evidence="1">
    <location>
        <begin position="297"/>
        <end position="379"/>
    </location>
</feature>
<feature type="transmembrane region" description="Helical" evidence="2">
    <location>
        <begin position="58"/>
        <end position="81"/>
    </location>
</feature>
<protein>
    <submittedName>
        <fullName evidence="3">Uncharacterized protein</fullName>
    </submittedName>
</protein>
<keyword evidence="2" id="KW-0472">Membrane</keyword>
<dbReference type="PANTHER" id="PTHR31336:SF3">
    <property type="entry name" value="PROTEIN LIN-37 HOMOLOG"/>
    <property type="match status" value="1"/>
</dbReference>
<evidence type="ECO:0000256" key="1">
    <source>
        <dbReference type="SAM" id="MobiDB-lite"/>
    </source>
</evidence>
<evidence type="ECO:0000313" key="3">
    <source>
        <dbReference type="EMBL" id="MXQ83596.1"/>
    </source>
</evidence>
<reference evidence="3" key="1">
    <citation type="submission" date="2019-10" db="EMBL/GenBank/DDBJ databases">
        <title>The sequence and de novo assembly of the wild yak genome.</title>
        <authorList>
            <person name="Liu Y."/>
        </authorList>
    </citation>
    <scope>NUCLEOTIDE SEQUENCE [LARGE SCALE GENOMIC DNA]</scope>
    <source>
        <strain evidence="3">WY2019</strain>
    </source>
</reference>
<keyword evidence="2" id="KW-1133">Transmembrane helix</keyword>
<gene>
    <name evidence="3" type="ORF">E5288_WYG014530</name>
</gene>